<keyword evidence="6" id="KW-1185">Reference proteome</keyword>
<keyword evidence="1" id="KW-0479">Metal-binding</keyword>
<dbReference type="InterPro" id="IPR002219">
    <property type="entry name" value="PKC_DAG/PE"/>
</dbReference>
<keyword evidence="3" id="KW-0472">Membrane</keyword>
<comment type="caution">
    <text evidence="5">The sequence shown here is derived from an EMBL/GenBank/DDBJ whole genome shotgun (WGS) entry which is preliminary data.</text>
</comment>
<dbReference type="InterPro" id="IPR020454">
    <property type="entry name" value="DAG/PE-bd"/>
</dbReference>
<feature type="non-terminal residue" evidence="5">
    <location>
        <position position="482"/>
    </location>
</feature>
<sequence length="482" mass="53689">MGDFDVVYEGVGGVAAALLLVALLFVAVRRIRRKPATHVDHSGYQLINTKDLYVPEQNVSLPTQVGFERDEENGLFQGTHKHLNSQLYVPEQKVPLPSEAGPEPDEKRGLLQGPYKHLTYGELTRANSEANLTNVGRAVSPLPALQRKRQLYSSTTSLDSLDDALDDTVFQDTTALKHQTCIEFNLVWASLDSSLSVYVTRLTNLPPKLCKQVTATITLTLQTDTREMTQTANKEHKGLNPEINHVFTFLDVSFEEVKGSQLLLQLTVRRRGQLRRKSLGELSYNLRHAQLLPNKPVTAIQPVTPRGPSSPSPWNQAPGCEEADGGGTSHQFHVHSYKTPTFCVLCSHLLYGLVKQGMQCQVCKMNIHFKCQIYARANCGTEASHIEQNNAEEAEAVVPHQFQIHNYKRPTGCAYCSAMLYGLVKQGMQCQVCKMNIHIKCEKHIKTSCNEEQGSDEYSVNVVVHRGGETVELHQTSDETGQ</sequence>
<dbReference type="PANTHER" id="PTHR22968:SF14">
    <property type="entry name" value="PROTEIN KINASE C"/>
    <property type="match status" value="1"/>
</dbReference>
<dbReference type="Proteomes" id="UP001497623">
    <property type="component" value="Unassembled WGS sequence"/>
</dbReference>
<name>A0AAV2RL88_MEGNR</name>
<keyword evidence="3" id="KW-1133">Transmembrane helix</keyword>
<dbReference type="GO" id="GO:0016020">
    <property type="term" value="C:membrane"/>
    <property type="evidence" value="ECO:0007669"/>
    <property type="project" value="UniProtKB-SubCell"/>
</dbReference>
<dbReference type="AlphaFoldDB" id="A0AAV2RL88"/>
<dbReference type="Gene3D" id="2.60.40.150">
    <property type="entry name" value="C2 domain"/>
    <property type="match status" value="1"/>
</dbReference>
<organism evidence="5 6">
    <name type="scientific">Meganyctiphanes norvegica</name>
    <name type="common">Northern krill</name>
    <name type="synonym">Thysanopoda norvegica</name>
    <dbReference type="NCBI Taxonomy" id="48144"/>
    <lineage>
        <taxon>Eukaryota</taxon>
        <taxon>Metazoa</taxon>
        <taxon>Ecdysozoa</taxon>
        <taxon>Arthropoda</taxon>
        <taxon>Crustacea</taxon>
        <taxon>Multicrustacea</taxon>
        <taxon>Malacostraca</taxon>
        <taxon>Eumalacostraca</taxon>
        <taxon>Eucarida</taxon>
        <taxon>Euphausiacea</taxon>
        <taxon>Euphausiidae</taxon>
        <taxon>Meganyctiphanes</taxon>
    </lineage>
</organism>
<dbReference type="SMART" id="SM00109">
    <property type="entry name" value="C1"/>
    <property type="match status" value="2"/>
</dbReference>
<dbReference type="GO" id="GO:0008270">
    <property type="term" value="F:zinc ion binding"/>
    <property type="evidence" value="ECO:0007669"/>
    <property type="project" value="UniProtKB-KW"/>
</dbReference>
<dbReference type="EMBL" id="CAXKWB010025522">
    <property type="protein sequence ID" value="CAL4128339.1"/>
    <property type="molecule type" value="Genomic_DNA"/>
</dbReference>
<dbReference type="Pfam" id="PF00130">
    <property type="entry name" value="C1_1"/>
    <property type="match status" value="2"/>
</dbReference>
<dbReference type="InterPro" id="IPR046349">
    <property type="entry name" value="C1-like_sf"/>
</dbReference>
<dbReference type="PRINTS" id="PR00008">
    <property type="entry name" value="DAGPEDOMAIN"/>
</dbReference>
<keyword evidence="2" id="KW-0862">Zinc</keyword>
<dbReference type="Gene3D" id="3.30.60.20">
    <property type="match status" value="2"/>
</dbReference>
<feature type="domain" description="Phorbol-ester/DAG-type" evidence="4">
    <location>
        <begin position="329"/>
        <end position="379"/>
    </location>
</feature>
<dbReference type="GO" id="GO:0035556">
    <property type="term" value="P:intracellular signal transduction"/>
    <property type="evidence" value="ECO:0007669"/>
    <property type="project" value="TreeGrafter"/>
</dbReference>
<dbReference type="PANTHER" id="PTHR22968">
    <property type="entry name" value="PROTEIN KINASE C, MU"/>
    <property type="match status" value="1"/>
</dbReference>
<evidence type="ECO:0000256" key="2">
    <source>
        <dbReference type="ARBA" id="ARBA00022833"/>
    </source>
</evidence>
<evidence type="ECO:0000259" key="4">
    <source>
        <dbReference type="PROSITE" id="PS50081"/>
    </source>
</evidence>
<dbReference type="Pfam" id="PF00168">
    <property type="entry name" value="C2"/>
    <property type="match status" value="1"/>
</dbReference>
<evidence type="ECO:0000256" key="1">
    <source>
        <dbReference type="ARBA" id="ARBA00022723"/>
    </source>
</evidence>
<dbReference type="GO" id="GO:0007200">
    <property type="term" value="P:phospholipase C-activating G protein-coupled receptor signaling pathway"/>
    <property type="evidence" value="ECO:0007669"/>
    <property type="project" value="TreeGrafter"/>
</dbReference>
<feature type="domain" description="Phorbol-ester/DAG-type" evidence="4">
    <location>
        <begin position="399"/>
        <end position="449"/>
    </location>
</feature>
<accession>A0AAV2RL88</accession>
<dbReference type="InterPro" id="IPR000008">
    <property type="entry name" value="C2_dom"/>
</dbReference>
<dbReference type="SUPFAM" id="SSF49562">
    <property type="entry name" value="C2 domain (Calcium/lipid-binding domain, CaLB)"/>
    <property type="match status" value="1"/>
</dbReference>
<feature type="transmembrane region" description="Helical" evidence="3">
    <location>
        <begin position="6"/>
        <end position="28"/>
    </location>
</feature>
<keyword evidence="3" id="KW-0812">Transmembrane</keyword>
<dbReference type="InterPro" id="IPR035892">
    <property type="entry name" value="C2_domain_sf"/>
</dbReference>
<proteinExistence type="predicted"/>
<reference evidence="5 6" key="1">
    <citation type="submission" date="2024-05" db="EMBL/GenBank/DDBJ databases">
        <authorList>
            <person name="Wallberg A."/>
        </authorList>
    </citation>
    <scope>NUCLEOTIDE SEQUENCE [LARGE SCALE GENOMIC DNA]</scope>
</reference>
<dbReference type="GO" id="GO:0005829">
    <property type="term" value="C:cytosol"/>
    <property type="evidence" value="ECO:0007669"/>
    <property type="project" value="TreeGrafter"/>
</dbReference>
<evidence type="ECO:0000256" key="3">
    <source>
        <dbReference type="SAM" id="Phobius"/>
    </source>
</evidence>
<dbReference type="SUPFAM" id="SSF57889">
    <property type="entry name" value="Cysteine-rich domain"/>
    <property type="match status" value="2"/>
</dbReference>
<dbReference type="PROSITE" id="PS00479">
    <property type="entry name" value="ZF_DAG_PE_1"/>
    <property type="match status" value="1"/>
</dbReference>
<dbReference type="PROSITE" id="PS50081">
    <property type="entry name" value="ZF_DAG_PE_2"/>
    <property type="match status" value="2"/>
</dbReference>
<dbReference type="GO" id="GO:0004674">
    <property type="term" value="F:protein serine/threonine kinase activity"/>
    <property type="evidence" value="ECO:0007669"/>
    <property type="project" value="UniProtKB-KW"/>
</dbReference>
<evidence type="ECO:0000313" key="5">
    <source>
        <dbReference type="EMBL" id="CAL4128339.1"/>
    </source>
</evidence>
<gene>
    <name evidence="5" type="ORF">MNOR_LOCUS26032</name>
</gene>
<protein>
    <recommendedName>
        <fullName evidence="4">Phorbol-ester/DAG-type domain-containing protein</fullName>
    </recommendedName>
</protein>
<evidence type="ECO:0000313" key="6">
    <source>
        <dbReference type="Proteomes" id="UP001497623"/>
    </source>
</evidence>